<accession>A0A518DC18</accession>
<evidence type="ECO:0000313" key="2">
    <source>
        <dbReference type="Proteomes" id="UP000317429"/>
    </source>
</evidence>
<evidence type="ECO:0008006" key="3">
    <source>
        <dbReference type="Google" id="ProtNLM"/>
    </source>
</evidence>
<dbReference type="EMBL" id="CP036291">
    <property type="protein sequence ID" value="QDU89027.1"/>
    <property type="molecule type" value="Genomic_DNA"/>
</dbReference>
<keyword evidence="2" id="KW-1185">Reference proteome</keyword>
<sequence length="267" mass="27773">MEESGRRRPSDNRIGRLVLAVSCTLIFLLPFGSAAHADPIQAGTTLFPGAKAIQDVTVFATASINPTGQELFFDDLFGVSSAGIVRETQVGDSIDLTLTGWAFEGSNALGDYRFGAVGPFTGADYSGVITNVVQDPTDPGFSTGAPSSFVSGDVFLTGSSFAFEFLSGPLAGIVLVTDPAQNFAFEASFDGLPPSLGTVFTPTAGSDAVLNVYLTDASGALVEWVGTSSDRRVITTPEPGSLTLLGLLGLLGFLPVRKRRAMACARC</sequence>
<dbReference type="KEGG" id="pnd:Pla175_24120"/>
<proteinExistence type="predicted"/>
<dbReference type="Proteomes" id="UP000317429">
    <property type="component" value="Chromosome"/>
</dbReference>
<organism evidence="1 2">
    <name type="scientific">Pirellulimonas nuda</name>
    <dbReference type="NCBI Taxonomy" id="2528009"/>
    <lineage>
        <taxon>Bacteria</taxon>
        <taxon>Pseudomonadati</taxon>
        <taxon>Planctomycetota</taxon>
        <taxon>Planctomycetia</taxon>
        <taxon>Pirellulales</taxon>
        <taxon>Lacipirellulaceae</taxon>
        <taxon>Pirellulimonas</taxon>
    </lineage>
</organism>
<dbReference type="AlphaFoldDB" id="A0A518DC18"/>
<name>A0A518DC18_9BACT</name>
<gene>
    <name evidence="1" type="ORF">Pla175_24120</name>
</gene>
<evidence type="ECO:0000313" key="1">
    <source>
        <dbReference type="EMBL" id="QDU89027.1"/>
    </source>
</evidence>
<protein>
    <recommendedName>
        <fullName evidence="3">PEP-CTERM protein-sorting domain-containing protein</fullName>
    </recommendedName>
</protein>
<reference evidence="1 2" key="1">
    <citation type="submission" date="2019-02" db="EMBL/GenBank/DDBJ databases">
        <title>Deep-cultivation of Planctomycetes and their phenomic and genomic characterization uncovers novel biology.</title>
        <authorList>
            <person name="Wiegand S."/>
            <person name="Jogler M."/>
            <person name="Boedeker C."/>
            <person name="Pinto D."/>
            <person name="Vollmers J."/>
            <person name="Rivas-Marin E."/>
            <person name="Kohn T."/>
            <person name="Peeters S.H."/>
            <person name="Heuer A."/>
            <person name="Rast P."/>
            <person name="Oberbeckmann S."/>
            <person name="Bunk B."/>
            <person name="Jeske O."/>
            <person name="Meyerdierks A."/>
            <person name="Storesund J.E."/>
            <person name="Kallscheuer N."/>
            <person name="Luecker S."/>
            <person name="Lage O.M."/>
            <person name="Pohl T."/>
            <person name="Merkel B.J."/>
            <person name="Hornburger P."/>
            <person name="Mueller R.-W."/>
            <person name="Bruemmer F."/>
            <person name="Labrenz M."/>
            <person name="Spormann A.M."/>
            <person name="Op den Camp H."/>
            <person name="Overmann J."/>
            <person name="Amann R."/>
            <person name="Jetten M.S.M."/>
            <person name="Mascher T."/>
            <person name="Medema M.H."/>
            <person name="Devos D.P."/>
            <person name="Kaster A.-K."/>
            <person name="Ovreas L."/>
            <person name="Rohde M."/>
            <person name="Galperin M.Y."/>
            <person name="Jogler C."/>
        </authorList>
    </citation>
    <scope>NUCLEOTIDE SEQUENCE [LARGE SCALE GENOMIC DNA]</scope>
    <source>
        <strain evidence="1 2">Pla175</strain>
    </source>
</reference>